<proteinExistence type="predicted"/>
<gene>
    <name evidence="3" type="ORF">TWF730_003039</name>
</gene>
<evidence type="ECO:0000256" key="2">
    <source>
        <dbReference type="SAM" id="SignalP"/>
    </source>
</evidence>
<organism evidence="3 4">
    <name type="scientific">Orbilia blumenaviensis</name>
    <dbReference type="NCBI Taxonomy" id="1796055"/>
    <lineage>
        <taxon>Eukaryota</taxon>
        <taxon>Fungi</taxon>
        <taxon>Dikarya</taxon>
        <taxon>Ascomycota</taxon>
        <taxon>Pezizomycotina</taxon>
        <taxon>Orbiliomycetes</taxon>
        <taxon>Orbiliales</taxon>
        <taxon>Orbiliaceae</taxon>
        <taxon>Orbilia</taxon>
    </lineage>
</organism>
<evidence type="ECO:0000256" key="1">
    <source>
        <dbReference type="SAM" id="MobiDB-lite"/>
    </source>
</evidence>
<accession>A0AAV9U8N8</accession>
<feature type="chain" id="PRO_5043508186" evidence="2">
    <location>
        <begin position="20"/>
        <end position="287"/>
    </location>
</feature>
<feature type="compositionally biased region" description="Pro residues" evidence="1">
    <location>
        <begin position="125"/>
        <end position="172"/>
    </location>
</feature>
<name>A0AAV9U8N8_9PEZI</name>
<evidence type="ECO:0000313" key="3">
    <source>
        <dbReference type="EMBL" id="KAK6337644.1"/>
    </source>
</evidence>
<dbReference type="AlphaFoldDB" id="A0AAV9U8N8"/>
<dbReference type="Proteomes" id="UP001373714">
    <property type="component" value="Unassembled WGS sequence"/>
</dbReference>
<evidence type="ECO:0000313" key="4">
    <source>
        <dbReference type="Proteomes" id="UP001373714"/>
    </source>
</evidence>
<sequence length="287" mass="29195">MKSFTKPLLFGVLAVGVSANGYGNDYSAPAVNTPCTTATPVTPQYQTSEAPPPPVYTAPTTVVPPPASSAPPEVTCPYTFIASCAYLCKGSNGVAYCSASDATNAGSYTTCTACPGAPAPSTSVVPPPYTPPPQTEPSSVPPPYTPPPQTEPSSVPPPYTPPPQTEPEPVPPTTLSTVTPPSPTPEVKCPVTYAPSCAYLCSYSGAPTGYRECSETDKSGNVGKVACSACPGAPVYPPNNATTPTYAPPAPTNGTTPYPTPTYNSGASALNIGTAVIFGLICMMFTL</sequence>
<keyword evidence="4" id="KW-1185">Reference proteome</keyword>
<reference evidence="3 4" key="1">
    <citation type="submission" date="2019-10" db="EMBL/GenBank/DDBJ databases">
        <authorList>
            <person name="Palmer J.M."/>
        </authorList>
    </citation>
    <scope>NUCLEOTIDE SEQUENCE [LARGE SCALE GENOMIC DNA]</scope>
    <source>
        <strain evidence="3 4">TWF730</strain>
    </source>
</reference>
<keyword evidence="2" id="KW-0732">Signal</keyword>
<feature type="signal peptide" evidence="2">
    <location>
        <begin position="1"/>
        <end position="19"/>
    </location>
</feature>
<comment type="caution">
    <text evidence="3">The sequence shown here is derived from an EMBL/GenBank/DDBJ whole genome shotgun (WGS) entry which is preliminary data.</text>
</comment>
<dbReference type="EMBL" id="JAVHNS010000013">
    <property type="protein sequence ID" value="KAK6337644.1"/>
    <property type="molecule type" value="Genomic_DNA"/>
</dbReference>
<protein>
    <submittedName>
        <fullName evidence="3">Uncharacterized protein</fullName>
    </submittedName>
</protein>
<feature type="region of interest" description="Disordered" evidence="1">
    <location>
        <begin position="125"/>
        <end position="185"/>
    </location>
</feature>